<dbReference type="Proteomes" id="UP000241868">
    <property type="component" value="Unassembled WGS sequence"/>
</dbReference>
<organism evidence="2 3">
    <name type="scientific">Neisseria iguanae</name>
    <dbReference type="NCBI Taxonomy" id="90242"/>
    <lineage>
        <taxon>Bacteria</taxon>
        <taxon>Pseudomonadati</taxon>
        <taxon>Pseudomonadota</taxon>
        <taxon>Betaproteobacteria</taxon>
        <taxon>Neisseriales</taxon>
        <taxon>Neisseriaceae</taxon>
        <taxon>Neisseria</taxon>
    </lineage>
</organism>
<evidence type="ECO:0000313" key="2">
    <source>
        <dbReference type="EMBL" id="PSJ79356.1"/>
    </source>
</evidence>
<reference evidence="2 3" key="1">
    <citation type="submission" date="2018-03" db="EMBL/GenBank/DDBJ databases">
        <title>Neisseria weixii sp. nov., isolated from the intestinal contents of Tibetan Plateau pika (Ochotona curzoniae) in Yushu, Qinghai Province, China.</title>
        <authorList>
            <person name="Gui Z."/>
        </authorList>
    </citation>
    <scope>NUCLEOTIDE SEQUENCE [LARGE SCALE GENOMIC DNA]</scope>
    <source>
        <strain evidence="2 3">ATCC 51483</strain>
    </source>
</reference>
<sequence length="68" mass="8089">METDKSPEKIWRRQIMPTAMLPIIIFPYESLNYFLARSIFNRKMLQNFAPTIQTNRLKCQAEILKISV</sequence>
<proteinExistence type="predicted"/>
<keyword evidence="1" id="KW-0812">Transmembrane</keyword>
<name>A0A2P7TX95_9NEIS</name>
<accession>A0A2P7TX95</accession>
<protein>
    <submittedName>
        <fullName evidence="2">Uncharacterized protein</fullName>
    </submittedName>
</protein>
<keyword evidence="3" id="KW-1185">Reference proteome</keyword>
<dbReference type="EMBL" id="PXYY01000122">
    <property type="protein sequence ID" value="PSJ79356.1"/>
    <property type="molecule type" value="Genomic_DNA"/>
</dbReference>
<keyword evidence="1" id="KW-1133">Transmembrane helix</keyword>
<keyword evidence="1" id="KW-0472">Membrane</keyword>
<gene>
    <name evidence="2" type="ORF">C7N83_12660</name>
</gene>
<evidence type="ECO:0000313" key="3">
    <source>
        <dbReference type="Proteomes" id="UP000241868"/>
    </source>
</evidence>
<comment type="caution">
    <text evidence="2">The sequence shown here is derived from an EMBL/GenBank/DDBJ whole genome shotgun (WGS) entry which is preliminary data.</text>
</comment>
<feature type="transmembrane region" description="Helical" evidence="1">
    <location>
        <begin position="15"/>
        <end position="35"/>
    </location>
</feature>
<dbReference type="AlphaFoldDB" id="A0A2P7TX95"/>
<evidence type="ECO:0000256" key="1">
    <source>
        <dbReference type="SAM" id="Phobius"/>
    </source>
</evidence>